<evidence type="ECO:0000313" key="2">
    <source>
        <dbReference type="EMBL" id="KOF63253.1"/>
    </source>
</evidence>
<reference evidence="2" key="1">
    <citation type="submission" date="2015-07" db="EMBL/GenBank/DDBJ databases">
        <title>MeaNS - Measles Nucleotide Surveillance Program.</title>
        <authorList>
            <person name="Tran T."/>
            <person name="Druce J."/>
        </authorList>
    </citation>
    <scope>NUCLEOTIDE SEQUENCE</scope>
    <source>
        <strain evidence="2">UCB-OBI-ISO-001</strain>
        <tissue evidence="2">Gonad</tissue>
    </source>
</reference>
<name>A0A0L8FHU9_OCTBM</name>
<proteinExistence type="predicted"/>
<dbReference type="AlphaFoldDB" id="A0A0L8FHU9"/>
<feature type="region of interest" description="Disordered" evidence="1">
    <location>
        <begin position="1"/>
        <end position="27"/>
    </location>
</feature>
<accession>A0A0L8FHU9</accession>
<sequence length="49" mass="5359">MRQGSQISKGKRRHWSQKWGGGVSEVERSKGLQVTKFSVTSSSSSSSNC</sequence>
<organism evidence="2">
    <name type="scientific">Octopus bimaculoides</name>
    <name type="common">California two-spotted octopus</name>
    <dbReference type="NCBI Taxonomy" id="37653"/>
    <lineage>
        <taxon>Eukaryota</taxon>
        <taxon>Metazoa</taxon>
        <taxon>Spiralia</taxon>
        <taxon>Lophotrochozoa</taxon>
        <taxon>Mollusca</taxon>
        <taxon>Cephalopoda</taxon>
        <taxon>Coleoidea</taxon>
        <taxon>Octopodiformes</taxon>
        <taxon>Octopoda</taxon>
        <taxon>Incirrata</taxon>
        <taxon>Octopodidae</taxon>
        <taxon>Octopus</taxon>
    </lineage>
</organism>
<protein>
    <submittedName>
        <fullName evidence="2">Uncharacterized protein</fullName>
    </submittedName>
</protein>
<evidence type="ECO:0000256" key="1">
    <source>
        <dbReference type="SAM" id="MobiDB-lite"/>
    </source>
</evidence>
<gene>
    <name evidence="2" type="ORF">OCBIM_22019788mg</name>
</gene>
<dbReference type="EMBL" id="KQ431313">
    <property type="protein sequence ID" value="KOF63253.1"/>
    <property type="molecule type" value="Genomic_DNA"/>
</dbReference>